<gene>
    <name evidence="2" type="ORF">E2R66_24850</name>
</gene>
<name>A0A4Y8S5M4_9SPHI</name>
<dbReference type="Pfam" id="PF13712">
    <property type="entry name" value="Glyco_tranf_2_5"/>
    <property type="match status" value="1"/>
</dbReference>
<dbReference type="EMBL" id="SOZE01000040">
    <property type="protein sequence ID" value="TFF33704.1"/>
    <property type="molecule type" value="Genomic_DNA"/>
</dbReference>
<evidence type="ECO:0000313" key="3">
    <source>
        <dbReference type="Proteomes" id="UP000297540"/>
    </source>
</evidence>
<organism evidence="2 3">
    <name type="scientific">Mucilaginibacter psychrotolerans</name>
    <dbReference type="NCBI Taxonomy" id="1524096"/>
    <lineage>
        <taxon>Bacteria</taxon>
        <taxon>Pseudomonadati</taxon>
        <taxon>Bacteroidota</taxon>
        <taxon>Sphingobacteriia</taxon>
        <taxon>Sphingobacteriales</taxon>
        <taxon>Sphingobacteriaceae</taxon>
        <taxon>Mucilaginibacter</taxon>
    </lineage>
</organism>
<dbReference type="InterPro" id="IPR059123">
    <property type="entry name" value="StrF_dom"/>
</dbReference>
<proteinExistence type="predicted"/>
<accession>A0A4Y8S5M4</accession>
<comment type="caution">
    <text evidence="2">The sequence shown here is derived from an EMBL/GenBank/DDBJ whole genome shotgun (WGS) entry which is preliminary data.</text>
</comment>
<dbReference type="Proteomes" id="UP000297540">
    <property type="component" value="Unassembled WGS sequence"/>
</dbReference>
<dbReference type="AlphaFoldDB" id="A0A4Y8S5M4"/>
<protein>
    <recommendedName>
        <fullName evidence="1">Streptomycin biosynthesis protein StrF domain-containing protein</fullName>
    </recommendedName>
</protein>
<feature type="domain" description="Streptomycin biosynthesis protein StrF" evidence="1">
    <location>
        <begin position="4"/>
        <end position="207"/>
    </location>
</feature>
<dbReference type="Gene3D" id="3.90.550.10">
    <property type="entry name" value="Spore Coat Polysaccharide Biosynthesis Protein SpsA, Chain A"/>
    <property type="match status" value="1"/>
</dbReference>
<sequence>MISIIICSIDPVLLAAVKENISATIGIPFEIIATDNRNSTKGICEVYNDSVAYARYELLCFVHEDIVISTQDWGKTLVRLFKDPKLGLVGVAGSNYRPLTPSAWAGIGPKTVYQNIIQAHKFKKADDALHYLNPKKEKLAKVACVDGVWLTTTKTIASAIKFDQDTFKGFHVYDVDFSMSVAQSYTVAVTFEILIKHLSEGRYDQAWMADNLKFSEKWHSKLPLSVGEHAPELLMSGEKSTFKHFIEQLIQFGFPMQVAYNVLWRNNQFFNSYGKLFFKLNYYIFIKYVLKRRRNMA</sequence>
<dbReference type="InterPro" id="IPR029044">
    <property type="entry name" value="Nucleotide-diphossugar_trans"/>
</dbReference>
<dbReference type="OrthoDB" id="7851643at2"/>
<evidence type="ECO:0000259" key="1">
    <source>
        <dbReference type="Pfam" id="PF13712"/>
    </source>
</evidence>
<evidence type="ECO:0000313" key="2">
    <source>
        <dbReference type="EMBL" id="TFF33704.1"/>
    </source>
</evidence>
<dbReference type="SUPFAM" id="SSF53448">
    <property type="entry name" value="Nucleotide-diphospho-sugar transferases"/>
    <property type="match status" value="1"/>
</dbReference>
<reference evidence="2 3" key="1">
    <citation type="journal article" date="2017" name="Int. J. Syst. Evol. Microbiol.">
        <title>Mucilaginibacterpsychrotolerans sp. nov., isolated from peatlands.</title>
        <authorList>
            <person name="Deng Y."/>
            <person name="Shen L."/>
            <person name="Xu B."/>
            <person name="Liu Y."/>
            <person name="Gu Z."/>
            <person name="Liu H."/>
            <person name="Zhou Y."/>
        </authorList>
    </citation>
    <scope>NUCLEOTIDE SEQUENCE [LARGE SCALE GENOMIC DNA]</scope>
    <source>
        <strain evidence="2 3">NH7-4</strain>
    </source>
</reference>
<keyword evidence="3" id="KW-1185">Reference proteome</keyword>
<dbReference type="RefSeq" id="WP_133235932.1">
    <property type="nucleotide sequence ID" value="NZ_SOZE01000040.1"/>
</dbReference>